<dbReference type="AlphaFoldDB" id="A0A5B8C8A0"/>
<feature type="transmembrane region" description="Helical" evidence="2">
    <location>
        <begin position="227"/>
        <end position="243"/>
    </location>
</feature>
<feature type="transmembrane region" description="Helical" evidence="2">
    <location>
        <begin position="161"/>
        <end position="180"/>
    </location>
</feature>
<feature type="transmembrane region" description="Helical" evidence="2">
    <location>
        <begin position="321"/>
        <end position="344"/>
    </location>
</feature>
<name>A0A5B8C8A0_9MICO</name>
<dbReference type="InterPro" id="IPR018650">
    <property type="entry name" value="STSV1_Orf64"/>
</dbReference>
<dbReference type="RefSeq" id="WP_139930847.1">
    <property type="nucleotide sequence ID" value="NZ_CP040915.1"/>
</dbReference>
<keyword evidence="2" id="KW-0812">Transmembrane</keyword>
<reference evidence="3 4" key="1">
    <citation type="submission" date="2019-05" db="EMBL/GenBank/DDBJ databases">
        <title>Georgenia *** sp. nov., and Georgenia *** sp. nov., isolated from the intestinal contents of plateau pika (Ochotona curzoniae) in the Qinghai-Tibet plateau of China.</title>
        <authorList>
            <person name="Tian Z."/>
        </authorList>
    </citation>
    <scope>NUCLEOTIDE SEQUENCE [LARGE SCALE GENOMIC DNA]</scope>
    <source>
        <strain evidence="3 4">Z443</strain>
    </source>
</reference>
<dbReference type="KEGG" id="gyu:FE374_18125"/>
<feature type="transmembrane region" description="Helical" evidence="2">
    <location>
        <begin position="132"/>
        <end position="154"/>
    </location>
</feature>
<accession>A0A5B8C8A0</accession>
<dbReference type="OrthoDB" id="5240834at2"/>
<feature type="transmembrane region" description="Helical" evidence="2">
    <location>
        <begin position="56"/>
        <end position="77"/>
    </location>
</feature>
<organism evidence="3 4">
    <name type="scientific">Georgenia yuyongxinii</name>
    <dbReference type="NCBI Taxonomy" id="2589797"/>
    <lineage>
        <taxon>Bacteria</taxon>
        <taxon>Bacillati</taxon>
        <taxon>Actinomycetota</taxon>
        <taxon>Actinomycetes</taxon>
        <taxon>Micrococcales</taxon>
        <taxon>Bogoriellaceae</taxon>
        <taxon>Georgenia</taxon>
    </lineage>
</organism>
<evidence type="ECO:0000313" key="3">
    <source>
        <dbReference type="EMBL" id="QDC26270.1"/>
    </source>
</evidence>
<feature type="region of interest" description="Disordered" evidence="1">
    <location>
        <begin position="1"/>
        <end position="49"/>
    </location>
</feature>
<keyword evidence="2" id="KW-1133">Transmembrane helix</keyword>
<evidence type="ECO:0000313" key="4">
    <source>
        <dbReference type="Proteomes" id="UP000314616"/>
    </source>
</evidence>
<evidence type="ECO:0000256" key="1">
    <source>
        <dbReference type="SAM" id="MobiDB-lite"/>
    </source>
</evidence>
<feature type="transmembrane region" description="Helical" evidence="2">
    <location>
        <begin position="186"/>
        <end position="206"/>
    </location>
</feature>
<feature type="transmembrane region" description="Helical" evidence="2">
    <location>
        <begin position="395"/>
        <end position="414"/>
    </location>
</feature>
<proteinExistence type="predicted"/>
<evidence type="ECO:0000256" key="2">
    <source>
        <dbReference type="SAM" id="Phobius"/>
    </source>
</evidence>
<protein>
    <submittedName>
        <fullName evidence="3">DUF2079 domain-containing protein</fullName>
    </submittedName>
</protein>
<keyword evidence="2" id="KW-0472">Membrane</keyword>
<feature type="transmembrane region" description="Helical" evidence="2">
    <location>
        <begin position="364"/>
        <end position="383"/>
    </location>
</feature>
<dbReference type="EMBL" id="CP040915">
    <property type="protein sequence ID" value="QDC26270.1"/>
    <property type="molecule type" value="Genomic_DNA"/>
</dbReference>
<dbReference type="Pfam" id="PF09852">
    <property type="entry name" value="DUF2079"/>
    <property type="match status" value="1"/>
</dbReference>
<feature type="compositionally biased region" description="Basic and acidic residues" evidence="1">
    <location>
        <begin position="9"/>
        <end position="26"/>
    </location>
</feature>
<gene>
    <name evidence="3" type="ORF">FE374_18125</name>
</gene>
<dbReference type="Proteomes" id="UP000314616">
    <property type="component" value="Chromosome"/>
</dbReference>
<feature type="transmembrane region" description="Helical" evidence="2">
    <location>
        <begin position="263"/>
        <end position="284"/>
    </location>
</feature>
<sequence>MTTEPSAAEEARDRPRPVSPAVRDHAAGPLTRAHHAAGPRTRTDHAAAPRTRADRWIPWALATAVAALYSAFAVTQWRLLESPSWDLGIFTQLAKAYAHLEAPIVTIKGEGFNLLGDHFHPLLVLLGPVYRLFPSGLSVLILQAVMLGLSVVPVTSVARELLGRGRGTALGVAYGLSWGLQGAVAAQFHEIAFAVPLLAFALAAFLRHRWWACALWAAPLVFVKEDLGLTVAALGLVMVWRGWRSAHDGGPLLPALRGDRQARIGAGLTVWGAAWSALAILVILPALNPGGRWDYVDRLAAQEERSVLQALLDAFVPGEKYLTVLLLVAAAGIVGMRSPLVWLWVPTLAWRFLGTVEHYWGWQWHYSAILMPVAAAAIVDAVARHPRVRTGAANLGVAVALTTTVLMLPVLPLARLVQPQTWELPDRHDAAMAAVDAVPRGATVESDIYLMAYLVPRARVYWVGNTNPAPEYVQLDTLRRTWPDHDITDAASFAEGRHPGTVYELVLDADGYQVARRVG</sequence>